<name>A0ABS3Z5F6_9BACT</name>
<keyword evidence="6" id="KW-1185">Reference proteome</keyword>
<proteinExistence type="predicted"/>
<evidence type="ECO:0000313" key="6">
    <source>
        <dbReference type="Proteomes" id="UP000677244"/>
    </source>
</evidence>
<dbReference type="SMART" id="SM00342">
    <property type="entry name" value="HTH_ARAC"/>
    <property type="match status" value="1"/>
</dbReference>
<dbReference type="PRINTS" id="PR00032">
    <property type="entry name" value="HTHARAC"/>
</dbReference>
<evidence type="ECO:0000313" key="5">
    <source>
        <dbReference type="EMBL" id="MBO9205273.1"/>
    </source>
</evidence>
<feature type="domain" description="HTH araC/xylS-type" evidence="4">
    <location>
        <begin position="167"/>
        <end position="265"/>
    </location>
</feature>
<dbReference type="InterPro" id="IPR011051">
    <property type="entry name" value="RmlC_Cupin_sf"/>
</dbReference>
<evidence type="ECO:0000256" key="3">
    <source>
        <dbReference type="ARBA" id="ARBA00023163"/>
    </source>
</evidence>
<dbReference type="SUPFAM" id="SSF51182">
    <property type="entry name" value="RmlC-like cupins"/>
    <property type="match status" value="1"/>
</dbReference>
<reference evidence="5 6" key="1">
    <citation type="submission" date="2021-03" db="EMBL/GenBank/DDBJ databases">
        <title>Assistant Professor.</title>
        <authorList>
            <person name="Huq M.A."/>
        </authorList>
    </citation>
    <scope>NUCLEOTIDE SEQUENCE [LARGE SCALE GENOMIC DNA]</scope>
    <source>
        <strain evidence="5 6">MAH-29</strain>
    </source>
</reference>
<dbReference type="InterPro" id="IPR020449">
    <property type="entry name" value="Tscrpt_reg_AraC-type_HTH"/>
</dbReference>
<sequence>MEPVRFEKGCYVGTKIKEQAFGCILTSETVFPNGSVSEWHYHQNPHYSHILSGGSKEIRKTGAQWQQAGEVLYYHPGICHQNLQYHPGTRIFNIELEPNFFTGSDLGIPSEELMFSDSLKINCAGMLRILKECYCRDQDSRITVEQLCIELVTGNTVTERHYPEWSRRILEILNDQWNCTWSLAGLSELLDVHPVTLSKYFSKYFKCTLGEYIRRIRVEKALRLIRQKQHSLTEIAYLCGFSDQAHFTRTFVLVSGMRPKQYRNI</sequence>
<evidence type="ECO:0000256" key="2">
    <source>
        <dbReference type="ARBA" id="ARBA00023125"/>
    </source>
</evidence>
<evidence type="ECO:0000256" key="1">
    <source>
        <dbReference type="ARBA" id="ARBA00023015"/>
    </source>
</evidence>
<keyword evidence="3" id="KW-0804">Transcription</keyword>
<dbReference type="Gene3D" id="1.10.10.60">
    <property type="entry name" value="Homeodomain-like"/>
    <property type="match status" value="2"/>
</dbReference>
<dbReference type="PANTHER" id="PTHR43280">
    <property type="entry name" value="ARAC-FAMILY TRANSCRIPTIONAL REGULATOR"/>
    <property type="match status" value="1"/>
</dbReference>
<gene>
    <name evidence="5" type="ORF">J7I42_33605</name>
</gene>
<dbReference type="RefSeq" id="WP_209144689.1">
    <property type="nucleotide sequence ID" value="NZ_JAGHKO010000024.1"/>
</dbReference>
<evidence type="ECO:0000259" key="4">
    <source>
        <dbReference type="PROSITE" id="PS01124"/>
    </source>
</evidence>
<dbReference type="PROSITE" id="PS01124">
    <property type="entry name" value="HTH_ARAC_FAMILY_2"/>
    <property type="match status" value="1"/>
</dbReference>
<dbReference type="Pfam" id="PF12833">
    <property type="entry name" value="HTH_18"/>
    <property type="match status" value="1"/>
</dbReference>
<accession>A0ABS3Z5F6</accession>
<dbReference type="SUPFAM" id="SSF46689">
    <property type="entry name" value="Homeodomain-like"/>
    <property type="match status" value="1"/>
</dbReference>
<organism evidence="5 6">
    <name type="scientific">Niastella soli</name>
    <dbReference type="NCBI Taxonomy" id="2821487"/>
    <lineage>
        <taxon>Bacteria</taxon>
        <taxon>Pseudomonadati</taxon>
        <taxon>Bacteroidota</taxon>
        <taxon>Chitinophagia</taxon>
        <taxon>Chitinophagales</taxon>
        <taxon>Chitinophagaceae</taxon>
        <taxon>Niastella</taxon>
    </lineage>
</organism>
<dbReference type="InterPro" id="IPR018060">
    <property type="entry name" value="HTH_AraC"/>
</dbReference>
<protein>
    <submittedName>
        <fullName evidence="5">Helix-turn-helix transcriptional regulator</fullName>
    </submittedName>
</protein>
<comment type="caution">
    <text evidence="5">The sequence shown here is derived from an EMBL/GenBank/DDBJ whole genome shotgun (WGS) entry which is preliminary data.</text>
</comment>
<dbReference type="PANTHER" id="PTHR43280:SF28">
    <property type="entry name" value="HTH-TYPE TRANSCRIPTIONAL ACTIVATOR RHAS"/>
    <property type="match status" value="1"/>
</dbReference>
<dbReference type="Proteomes" id="UP000677244">
    <property type="component" value="Unassembled WGS sequence"/>
</dbReference>
<dbReference type="EMBL" id="JAGHKO010000024">
    <property type="protein sequence ID" value="MBO9205273.1"/>
    <property type="molecule type" value="Genomic_DNA"/>
</dbReference>
<keyword evidence="1" id="KW-0805">Transcription regulation</keyword>
<keyword evidence="2" id="KW-0238">DNA-binding</keyword>
<dbReference type="InterPro" id="IPR009057">
    <property type="entry name" value="Homeodomain-like_sf"/>
</dbReference>